<evidence type="ECO:0000256" key="14">
    <source>
        <dbReference type="ARBA" id="ARBA00022990"/>
    </source>
</evidence>
<dbReference type="GO" id="GO:0120281">
    <property type="term" value="C:autolysosome membrane"/>
    <property type="evidence" value="ECO:0007669"/>
    <property type="project" value="UniProtKB-SubCell"/>
</dbReference>
<dbReference type="Gene3D" id="1.20.5.110">
    <property type="match status" value="1"/>
</dbReference>
<evidence type="ECO:0000256" key="15">
    <source>
        <dbReference type="ARBA" id="ARBA00023006"/>
    </source>
</evidence>
<keyword evidence="13" id="KW-1133">Transmembrane helix</keyword>
<dbReference type="InterPro" id="IPR006012">
    <property type="entry name" value="Syntaxin/epimorphin_CS"/>
</dbReference>
<evidence type="ECO:0000256" key="3">
    <source>
        <dbReference type="ARBA" id="ARBA00004514"/>
    </source>
</evidence>
<keyword evidence="10" id="KW-0812">Transmembrane</keyword>
<keyword evidence="8" id="KW-0963">Cytoplasm</keyword>
<feature type="domain" description="T-SNARE coiled-coil homology" evidence="26">
    <location>
        <begin position="162"/>
        <end position="224"/>
    </location>
</feature>
<evidence type="ECO:0000256" key="1">
    <source>
        <dbReference type="ARBA" id="ARBA00004225"/>
    </source>
</evidence>
<evidence type="ECO:0000256" key="24">
    <source>
        <dbReference type="ARBA" id="ARBA00093444"/>
    </source>
</evidence>
<keyword evidence="14" id="KW-0007">Acetylation</keyword>
<accession>A0A6P3I381</accession>
<keyword evidence="9" id="KW-0597">Phosphoprotein</keyword>
<evidence type="ECO:0000313" key="28">
    <source>
        <dbReference type="RefSeq" id="XP_010845335.1"/>
    </source>
</evidence>
<comment type="similarity">
    <text evidence="6">Belongs to the syntaxin family.</text>
</comment>
<dbReference type="InterPro" id="IPR045242">
    <property type="entry name" value="Syntaxin"/>
</dbReference>
<dbReference type="RefSeq" id="XP_010845335.1">
    <property type="nucleotide sequence ID" value="XM_010847033.1"/>
</dbReference>
<evidence type="ECO:0000256" key="2">
    <source>
        <dbReference type="ARBA" id="ARBA00004457"/>
    </source>
</evidence>
<evidence type="ECO:0000256" key="22">
    <source>
        <dbReference type="ARBA" id="ARBA00060365"/>
    </source>
</evidence>
<dbReference type="GO" id="GO:0005829">
    <property type="term" value="C:cytosol"/>
    <property type="evidence" value="ECO:0007669"/>
    <property type="project" value="UniProtKB-SubCell"/>
</dbReference>
<evidence type="ECO:0000256" key="13">
    <source>
        <dbReference type="ARBA" id="ARBA00022989"/>
    </source>
</evidence>
<dbReference type="Pfam" id="PF26585">
    <property type="entry name" value="STX17_N"/>
    <property type="match status" value="1"/>
</dbReference>
<dbReference type="GO" id="GO:0006886">
    <property type="term" value="P:intracellular protein transport"/>
    <property type="evidence" value="ECO:0007669"/>
    <property type="project" value="InterPro"/>
</dbReference>
<dbReference type="KEGG" id="bbis:104993677"/>
<dbReference type="GO" id="GO:0012507">
    <property type="term" value="C:ER to Golgi transport vesicle membrane"/>
    <property type="evidence" value="ECO:0007669"/>
    <property type="project" value="UniProtKB-SubCell"/>
</dbReference>
<name>A0A6P3I381_BISBB</name>
<dbReference type="InterPro" id="IPR028676">
    <property type="entry name" value="STX17_SNARE"/>
</dbReference>
<dbReference type="SUPFAM" id="SSF47661">
    <property type="entry name" value="t-snare proteins"/>
    <property type="match status" value="1"/>
</dbReference>
<dbReference type="InterPro" id="IPR010989">
    <property type="entry name" value="SNARE"/>
</dbReference>
<evidence type="ECO:0000256" key="16">
    <source>
        <dbReference type="ARBA" id="ARBA00023054"/>
    </source>
</evidence>
<dbReference type="GO" id="GO:0006914">
    <property type="term" value="P:autophagy"/>
    <property type="evidence" value="ECO:0007669"/>
    <property type="project" value="UniProtKB-KW"/>
</dbReference>
<dbReference type="GO" id="GO:0000149">
    <property type="term" value="F:SNARE binding"/>
    <property type="evidence" value="ECO:0007669"/>
    <property type="project" value="TreeGrafter"/>
</dbReference>
<dbReference type="AlphaFoldDB" id="A0A6P3I381"/>
<evidence type="ECO:0000256" key="21">
    <source>
        <dbReference type="ARBA" id="ARBA00055921"/>
    </source>
</evidence>
<protein>
    <recommendedName>
        <fullName evidence="23">Syntaxin-17</fullName>
    </recommendedName>
</protein>
<keyword evidence="11" id="KW-0256">Endoplasmic reticulum</keyword>
<evidence type="ECO:0000256" key="7">
    <source>
        <dbReference type="ARBA" id="ARBA00022448"/>
    </source>
</evidence>
<dbReference type="GO" id="GO:0006887">
    <property type="term" value="P:exocytosis"/>
    <property type="evidence" value="ECO:0007669"/>
    <property type="project" value="TreeGrafter"/>
</dbReference>
<evidence type="ECO:0000256" key="8">
    <source>
        <dbReference type="ARBA" id="ARBA00022490"/>
    </source>
</evidence>
<keyword evidence="17" id="KW-0496">Mitochondrion</keyword>
<dbReference type="GO" id="GO:0031201">
    <property type="term" value="C:SNARE complex"/>
    <property type="evidence" value="ECO:0007669"/>
    <property type="project" value="TreeGrafter"/>
</dbReference>
<keyword evidence="15" id="KW-0072">Autophagy</keyword>
<evidence type="ECO:0000256" key="6">
    <source>
        <dbReference type="ARBA" id="ARBA00009063"/>
    </source>
</evidence>
<evidence type="ECO:0000256" key="4">
    <source>
        <dbReference type="ARBA" id="ARBA00004542"/>
    </source>
</evidence>
<dbReference type="SMART" id="SM00397">
    <property type="entry name" value="t_SNARE"/>
    <property type="match status" value="1"/>
</dbReference>
<feature type="coiled-coil region" evidence="25">
    <location>
        <begin position="62"/>
        <end position="123"/>
    </location>
</feature>
<evidence type="ECO:0000256" key="12">
    <source>
        <dbReference type="ARBA" id="ARBA00022892"/>
    </source>
</evidence>
<dbReference type="PANTHER" id="PTHR19957:SF139">
    <property type="entry name" value="SYNTAXIN-17"/>
    <property type="match status" value="1"/>
</dbReference>
<evidence type="ECO:0000256" key="18">
    <source>
        <dbReference type="ARBA" id="ARBA00023136"/>
    </source>
</evidence>
<dbReference type="PROSITE" id="PS50192">
    <property type="entry name" value="T_SNARE"/>
    <property type="match status" value="1"/>
</dbReference>
<dbReference type="GO" id="GO:0005484">
    <property type="term" value="F:SNAP receptor activity"/>
    <property type="evidence" value="ECO:0007669"/>
    <property type="project" value="InterPro"/>
</dbReference>
<dbReference type="GO" id="GO:0005886">
    <property type="term" value="C:plasma membrane"/>
    <property type="evidence" value="ECO:0007669"/>
    <property type="project" value="TreeGrafter"/>
</dbReference>
<dbReference type="InterPro" id="IPR000727">
    <property type="entry name" value="T_SNARE_dom"/>
</dbReference>
<dbReference type="GO" id="GO:0031966">
    <property type="term" value="C:mitochondrial membrane"/>
    <property type="evidence" value="ECO:0007669"/>
    <property type="project" value="UniProtKB-SubCell"/>
</dbReference>
<dbReference type="GO" id="GO:0048278">
    <property type="term" value="P:vesicle docking"/>
    <property type="evidence" value="ECO:0007669"/>
    <property type="project" value="TreeGrafter"/>
</dbReference>
<gene>
    <name evidence="28" type="primary">STX17</name>
</gene>
<dbReference type="CDD" id="cd15846">
    <property type="entry name" value="SNARE_syntaxin17"/>
    <property type="match status" value="1"/>
</dbReference>
<comment type="function">
    <text evidence="21">SNAREs, soluble N-ethylmaleimide-sensitive factor-attachment protein receptors, are essential proteins for fusion of cellular membranes. SNAREs localized on opposing membranes assemble to form a trans-SNARE complex, an extended, parallel four alpha-helical bundle that drives membrane fusion. STX17 is a SNARE of the autophagosome involved in autophagy through the direct control of autophagosome membrane fusion with the lysosome membrane. May also play a role in the early secretory pathway where it may maintain the architecture of the endoplasmic reticulum-Golgi intermediate compartment/ERGIC and Golgi and/or regulate transport between the endoplasmic reticulum, the ERGIC and the Golgi.</text>
</comment>
<evidence type="ECO:0000256" key="23">
    <source>
        <dbReference type="ARBA" id="ARBA00069804"/>
    </source>
</evidence>
<keyword evidence="16 25" id="KW-0175">Coiled coil</keyword>
<organism evidence="27 28">
    <name type="scientific">Bison bison bison</name>
    <name type="common">North American plains bison</name>
    <dbReference type="NCBI Taxonomy" id="43346"/>
    <lineage>
        <taxon>Eukaryota</taxon>
        <taxon>Metazoa</taxon>
        <taxon>Chordata</taxon>
        <taxon>Craniata</taxon>
        <taxon>Vertebrata</taxon>
        <taxon>Euteleostomi</taxon>
        <taxon>Mammalia</taxon>
        <taxon>Eutheria</taxon>
        <taxon>Laurasiatheria</taxon>
        <taxon>Artiodactyla</taxon>
        <taxon>Ruminantia</taxon>
        <taxon>Pecora</taxon>
        <taxon>Bovidae</taxon>
        <taxon>Bovinae</taxon>
        <taxon>Bison</taxon>
    </lineage>
</organism>
<comment type="subcellular location">
    <subcellularLocation>
        <location evidence="24">Autolysosome membrane</location>
        <topology evidence="24">Multi-pass membrane protein</topology>
    </subcellularLocation>
    <subcellularLocation>
        <location evidence="3">Cytoplasm</location>
        <location evidence="3">Cytosol</location>
    </subcellularLocation>
    <subcellularLocation>
        <location evidence="5">Cytoplasmic vesicle</location>
        <location evidence="5">COPII-coated vesicle membrane</location>
        <topology evidence="5">Multi-pass membrane protein</topology>
    </subcellularLocation>
    <subcellularLocation>
        <location evidence="4">Cytoplasmic vesicle</location>
        <location evidence="4">Autophagosome membrane</location>
        <topology evidence="4">Multi-pass membrane protein</topology>
    </subcellularLocation>
    <subcellularLocation>
        <location evidence="2">Endoplasmic reticulum-Golgi intermediate compartment membrane</location>
        <topology evidence="2">Multi-pass membrane protein</topology>
    </subcellularLocation>
    <subcellularLocation>
        <location evidence="1">Mitochondrion membrane</location>
        <topology evidence="1">Multi-pass membrane protein</topology>
    </subcellularLocation>
    <subcellularLocation>
        <location evidence="22">Smooth endoplasmic reticulum membrane</location>
        <topology evidence="22">Multi-pass membrane protein</topology>
    </subcellularLocation>
</comment>
<dbReference type="GO" id="GO:0006906">
    <property type="term" value="P:vesicle fusion"/>
    <property type="evidence" value="ECO:0007669"/>
    <property type="project" value="TreeGrafter"/>
</dbReference>
<dbReference type="Proteomes" id="UP000515208">
    <property type="component" value="Unplaced"/>
</dbReference>
<evidence type="ECO:0000256" key="17">
    <source>
        <dbReference type="ARBA" id="ARBA00023128"/>
    </source>
</evidence>
<keyword evidence="12" id="KW-0931">ER-Golgi transport</keyword>
<evidence type="ECO:0000259" key="26">
    <source>
        <dbReference type="PROSITE" id="PS50192"/>
    </source>
</evidence>
<evidence type="ECO:0000313" key="27">
    <source>
        <dbReference type="Proteomes" id="UP000515208"/>
    </source>
</evidence>
<evidence type="ECO:0000256" key="19">
    <source>
        <dbReference type="ARBA" id="ARBA00023228"/>
    </source>
</evidence>
<dbReference type="PANTHER" id="PTHR19957">
    <property type="entry name" value="SYNTAXIN"/>
    <property type="match status" value="1"/>
</dbReference>
<dbReference type="GO" id="GO:0030868">
    <property type="term" value="C:smooth endoplasmic reticulum membrane"/>
    <property type="evidence" value="ECO:0007669"/>
    <property type="project" value="UniProtKB-SubCell"/>
</dbReference>
<dbReference type="FunFam" id="1.20.5.110:FF:000046">
    <property type="entry name" value="syntaxin-17 isoform X1"/>
    <property type="match status" value="1"/>
</dbReference>
<dbReference type="CTD" id="55014"/>
<evidence type="ECO:0000256" key="9">
    <source>
        <dbReference type="ARBA" id="ARBA00022553"/>
    </source>
</evidence>
<keyword evidence="27" id="KW-1185">Reference proteome</keyword>
<dbReference type="GO" id="GO:0033116">
    <property type="term" value="C:endoplasmic reticulum-Golgi intermediate compartment membrane"/>
    <property type="evidence" value="ECO:0007669"/>
    <property type="project" value="UniProtKB-SubCell"/>
</dbReference>
<keyword evidence="19" id="KW-0458">Lysosome</keyword>
<keyword evidence="20" id="KW-0968">Cytoplasmic vesicle</keyword>
<keyword evidence="7" id="KW-0813">Transport</keyword>
<keyword evidence="18" id="KW-0472">Membrane</keyword>
<evidence type="ECO:0000256" key="20">
    <source>
        <dbReference type="ARBA" id="ARBA00023329"/>
    </source>
</evidence>
<proteinExistence type="inferred from homology"/>
<evidence type="ECO:0000256" key="5">
    <source>
        <dbReference type="ARBA" id="ARBA00004557"/>
    </source>
</evidence>
<evidence type="ECO:0000256" key="11">
    <source>
        <dbReference type="ARBA" id="ARBA00022824"/>
    </source>
</evidence>
<dbReference type="InterPro" id="IPR059001">
    <property type="entry name" value="STX17_N"/>
</dbReference>
<evidence type="ECO:0000256" key="25">
    <source>
        <dbReference type="SAM" id="Coils"/>
    </source>
</evidence>
<dbReference type="GeneID" id="104993677"/>
<dbReference type="GO" id="GO:0000421">
    <property type="term" value="C:autophagosome membrane"/>
    <property type="evidence" value="ECO:0007669"/>
    <property type="project" value="UniProtKB-SubCell"/>
</dbReference>
<evidence type="ECO:0000256" key="10">
    <source>
        <dbReference type="ARBA" id="ARBA00022692"/>
    </source>
</evidence>
<sequence>MSEDEEKVKLRRLEPAIQKFTKIVIPTDLERLRKHQINIEKYQRCRVWDKLHEEHINAGRTVQQLRSNIREMEKLCLKVRKDDLGLLKRMIDPVKEEASAATAEFLQLHLESVEELKKQFNDEETFLQPSLTRSMTVGGTFHSTEDEADPQSMTQIYALPEIPRDQNAAESWETLEADLIELSQLVTDFSLLVNSQQEKIDSIEDHVNTAAVNVEEGTKNLGKAAKYKLAALPVAVSKTFMAPFPFSMNE</sequence>
<dbReference type="PROSITE" id="PS00914">
    <property type="entry name" value="SYNTAXIN"/>
    <property type="match status" value="1"/>
</dbReference>
<reference evidence="28" key="1">
    <citation type="submission" date="2025-08" db="UniProtKB">
        <authorList>
            <consortium name="RefSeq"/>
        </authorList>
    </citation>
    <scope>IDENTIFICATION</scope>
    <source>
        <tissue evidence="28">Blood</tissue>
    </source>
</reference>